<feature type="compositionally biased region" description="Low complexity" evidence="1">
    <location>
        <begin position="24"/>
        <end position="93"/>
    </location>
</feature>
<name>A0A4U6UNS0_SETVI</name>
<proteinExistence type="predicted"/>
<feature type="region of interest" description="Disordered" evidence="1">
    <location>
        <begin position="1"/>
        <end position="100"/>
    </location>
</feature>
<organism evidence="2 3">
    <name type="scientific">Setaria viridis</name>
    <name type="common">Green bristlegrass</name>
    <name type="synonym">Setaria italica subsp. viridis</name>
    <dbReference type="NCBI Taxonomy" id="4556"/>
    <lineage>
        <taxon>Eukaryota</taxon>
        <taxon>Viridiplantae</taxon>
        <taxon>Streptophyta</taxon>
        <taxon>Embryophyta</taxon>
        <taxon>Tracheophyta</taxon>
        <taxon>Spermatophyta</taxon>
        <taxon>Magnoliopsida</taxon>
        <taxon>Liliopsida</taxon>
        <taxon>Poales</taxon>
        <taxon>Poaceae</taxon>
        <taxon>PACMAD clade</taxon>
        <taxon>Panicoideae</taxon>
        <taxon>Panicodae</taxon>
        <taxon>Paniceae</taxon>
        <taxon>Cenchrinae</taxon>
        <taxon>Setaria</taxon>
    </lineage>
</organism>
<dbReference type="Proteomes" id="UP000298652">
    <property type="component" value="Chromosome 5"/>
</dbReference>
<dbReference type="EMBL" id="CM016556">
    <property type="protein sequence ID" value="TKW17232.1"/>
    <property type="molecule type" value="Genomic_DNA"/>
</dbReference>
<gene>
    <name evidence="2" type="ORF">SEVIR_5G352450v2</name>
</gene>
<dbReference type="AlphaFoldDB" id="A0A4U6UNS0"/>
<feature type="compositionally biased region" description="Polar residues" evidence="1">
    <location>
        <begin position="1"/>
        <end position="10"/>
    </location>
</feature>
<evidence type="ECO:0000313" key="2">
    <source>
        <dbReference type="EMBL" id="TKW17232.1"/>
    </source>
</evidence>
<evidence type="ECO:0000313" key="3">
    <source>
        <dbReference type="Proteomes" id="UP000298652"/>
    </source>
</evidence>
<sequence length="211" mass="22184">MSSDTATMQGTPPPYIFHGDSVKTSPSRTSPSRTTGRPSPRAPSSQRSTPSGSGSMARARASSAGSTAASSKTSPGRSRYSSCSTGGSASTSCPRTSTHGPRVALWHVGTAICEAMTPRQAVPRSPATVWRLVAKCLSDYCAYLVAFVPDMLPVHGYDTRRVFNAVVMEAREHLAGCGAMRGRRVKLLELQQGAHCIGLLGMGAKLGSELR</sequence>
<keyword evidence="3" id="KW-1185">Reference proteome</keyword>
<reference evidence="2" key="1">
    <citation type="submission" date="2019-03" db="EMBL/GenBank/DDBJ databases">
        <title>WGS assembly of Setaria viridis.</title>
        <authorList>
            <person name="Huang P."/>
            <person name="Jenkins J."/>
            <person name="Grimwood J."/>
            <person name="Barry K."/>
            <person name="Healey A."/>
            <person name="Mamidi S."/>
            <person name="Sreedasyam A."/>
            <person name="Shu S."/>
            <person name="Feldman M."/>
            <person name="Wu J."/>
            <person name="Yu Y."/>
            <person name="Chen C."/>
            <person name="Johnson J."/>
            <person name="Rokhsar D."/>
            <person name="Baxter I."/>
            <person name="Schmutz J."/>
            <person name="Brutnell T."/>
            <person name="Kellogg E."/>
        </authorList>
    </citation>
    <scope>NUCLEOTIDE SEQUENCE [LARGE SCALE GENOMIC DNA]</scope>
</reference>
<dbReference type="Gramene" id="TKW17232">
    <property type="protein sequence ID" value="TKW17232"/>
    <property type="gene ID" value="SEVIR_5G352450v2"/>
</dbReference>
<protein>
    <submittedName>
        <fullName evidence="2">Uncharacterized protein</fullName>
    </submittedName>
</protein>
<accession>A0A4U6UNS0</accession>
<evidence type="ECO:0000256" key="1">
    <source>
        <dbReference type="SAM" id="MobiDB-lite"/>
    </source>
</evidence>